<evidence type="ECO:0000313" key="3">
    <source>
        <dbReference type="EMBL" id="CAH1266930.1"/>
    </source>
</evidence>
<dbReference type="PANTHER" id="PTHR23011">
    <property type="entry name" value="CYCLIC NUCLEOTIDE-BINDING DOMAIN CONTAINING PROTEIN"/>
    <property type="match status" value="1"/>
</dbReference>
<dbReference type="CDD" id="cd00038">
    <property type="entry name" value="CAP_ED"/>
    <property type="match status" value="1"/>
</dbReference>
<evidence type="ECO:0000259" key="2">
    <source>
        <dbReference type="PROSITE" id="PS50042"/>
    </source>
</evidence>
<feature type="region of interest" description="Disordered" evidence="1">
    <location>
        <begin position="92"/>
        <end position="122"/>
    </location>
</feature>
<dbReference type="InterPro" id="IPR014710">
    <property type="entry name" value="RmlC-like_jellyroll"/>
</dbReference>
<feature type="region of interest" description="Disordered" evidence="1">
    <location>
        <begin position="28"/>
        <end position="47"/>
    </location>
</feature>
<feature type="region of interest" description="Disordered" evidence="1">
    <location>
        <begin position="589"/>
        <end position="623"/>
    </location>
</feature>
<dbReference type="Pfam" id="PF00027">
    <property type="entry name" value="cNMP_binding"/>
    <property type="match status" value="1"/>
</dbReference>
<dbReference type="Gene3D" id="2.60.120.10">
    <property type="entry name" value="Jelly Rolls"/>
    <property type="match status" value="2"/>
</dbReference>
<dbReference type="SMART" id="SM00100">
    <property type="entry name" value="cNMP"/>
    <property type="match status" value="1"/>
</dbReference>
<feature type="domain" description="Cyclic nucleotide-binding" evidence="2">
    <location>
        <begin position="332"/>
        <end position="442"/>
    </location>
</feature>
<evidence type="ECO:0000256" key="1">
    <source>
        <dbReference type="SAM" id="MobiDB-lite"/>
    </source>
</evidence>
<evidence type="ECO:0000313" key="4">
    <source>
        <dbReference type="Proteomes" id="UP000838412"/>
    </source>
</evidence>
<dbReference type="SUPFAM" id="SSF51206">
    <property type="entry name" value="cAMP-binding domain-like"/>
    <property type="match status" value="2"/>
</dbReference>
<keyword evidence="4" id="KW-1185">Reference proteome</keyword>
<organism evidence="3 4">
    <name type="scientific">Branchiostoma lanceolatum</name>
    <name type="common">Common lancelet</name>
    <name type="synonym">Amphioxus lanceolatum</name>
    <dbReference type="NCBI Taxonomy" id="7740"/>
    <lineage>
        <taxon>Eukaryota</taxon>
        <taxon>Metazoa</taxon>
        <taxon>Chordata</taxon>
        <taxon>Cephalochordata</taxon>
        <taxon>Leptocardii</taxon>
        <taxon>Amphioxiformes</taxon>
        <taxon>Branchiostomatidae</taxon>
        <taxon>Branchiostoma</taxon>
    </lineage>
</organism>
<sequence>MAVALPIHPTQFPGLRRNSIELQRVGPRTSLGEFTHQSRSRRSPQPLSLAHISEIAEEEEDAEEAALRPRLRRSLSKRGRRSISDLVDTSVDQLHRKRSQDWTEQGPLPGEPLVSPTWPDDVIPRRRSSVSGGLFRHISPQPAAAMLGGRRRLSISIQEPRTIYRVNSLEKSPLDRSPRQRSGSVFVAGGRRTSVFRAFTFNKPDPEDERLKNIRPGFKGVELFRKAVQTVRMLRRILSTKEVSEGIKQMEKGHKDETESSGSPFVMFADSVGSDDTKTSSDPGLSFDPKIYKAKKEVTLSSEAKRVLKSRGDERTTEGLQTALYGLQTIPAFAEYPLHMQEKICKEAWLEEIPAKRVIIRQGHIAENFYFLISGNVIVDIMDIDPEEDNAQTRHVAVLRKGTSFGEMAFFRNKRRTATVISQTPVQLLVISANDFYEMFLPAYRMGEEEPEHVKFLRQVEFLENWPLERLVANPDNCMFQYFTRGKVIVKNSSQSEWIYIIKSGTCQVLKQLRPVRPCLRGKPLVFAGDIILPTLGPKIDTGRGIHVTRPVTDDVTGVTFLSEPKRTNWREEVMAKRKEGTVGLKVTQADVTPVESGPNTADQPKDEGEKERPKSTGSPVKKTVHLKTTQSFLRRKTQPKPPPVFVQIDLLHEKDVFGLTMLRFDSGIDVKQPSVSLVSKGAECIMISKKFFLEHANEKVKAFLRKNMRPYPSQDSLQGNLQDYTNWAFFKDETVNDILGRKAQL</sequence>
<dbReference type="Proteomes" id="UP000838412">
    <property type="component" value="Chromosome 6"/>
</dbReference>
<dbReference type="EMBL" id="OV696691">
    <property type="protein sequence ID" value="CAH1266930.1"/>
    <property type="molecule type" value="Genomic_DNA"/>
</dbReference>
<protein>
    <submittedName>
        <fullName evidence="3">CNBD2 protein</fullName>
    </submittedName>
</protein>
<dbReference type="InterPro" id="IPR018490">
    <property type="entry name" value="cNMP-bd_dom_sf"/>
</dbReference>
<feature type="compositionally biased region" description="Basic and acidic residues" evidence="1">
    <location>
        <begin position="604"/>
        <end position="615"/>
    </location>
</feature>
<dbReference type="InterPro" id="IPR000595">
    <property type="entry name" value="cNMP-bd_dom"/>
</dbReference>
<dbReference type="PROSITE" id="PS50042">
    <property type="entry name" value="CNMP_BINDING_3"/>
    <property type="match status" value="1"/>
</dbReference>
<proteinExistence type="predicted"/>
<reference evidence="3" key="1">
    <citation type="submission" date="2022-01" db="EMBL/GenBank/DDBJ databases">
        <authorList>
            <person name="Braso-Vives M."/>
        </authorList>
    </citation>
    <scope>NUCLEOTIDE SEQUENCE</scope>
</reference>
<dbReference type="OrthoDB" id="166212at2759"/>
<accession>A0A8K0A3M7</accession>
<name>A0A8K0A3M7_BRALA</name>
<gene>
    <name evidence="3" type="primary">CNBD2</name>
    <name evidence="3" type="ORF">BLAG_LOCUS20439</name>
</gene>
<dbReference type="PANTHER" id="PTHR23011:SF28">
    <property type="entry name" value="CYCLIC NUCLEOTIDE-BINDING DOMAIN CONTAINING PROTEIN"/>
    <property type="match status" value="1"/>
</dbReference>
<dbReference type="AlphaFoldDB" id="A0A8K0A3M7"/>